<proteinExistence type="predicted"/>
<reference evidence="2 3" key="1">
    <citation type="submission" date="2020-08" db="EMBL/GenBank/DDBJ databases">
        <authorList>
            <person name="Liu C."/>
            <person name="Sun Q."/>
        </authorList>
    </citation>
    <scope>NUCLEOTIDE SEQUENCE [LARGE SCALE GENOMIC DNA]</scope>
    <source>
        <strain evidence="2 3">NSJ-18</strain>
    </source>
</reference>
<keyword evidence="1" id="KW-0472">Membrane</keyword>
<evidence type="ECO:0000313" key="2">
    <source>
        <dbReference type="EMBL" id="MBC5997590.1"/>
    </source>
</evidence>
<organism evidence="2 3">
    <name type="scientific">Romboutsia faecis</name>
    <dbReference type="NCBI Taxonomy" id="2764597"/>
    <lineage>
        <taxon>Bacteria</taxon>
        <taxon>Bacillati</taxon>
        <taxon>Bacillota</taxon>
        <taxon>Clostridia</taxon>
        <taxon>Peptostreptococcales</taxon>
        <taxon>Peptostreptococcaceae</taxon>
        <taxon>Romboutsia</taxon>
    </lineage>
</organism>
<feature type="transmembrane region" description="Helical" evidence="1">
    <location>
        <begin position="84"/>
        <end position="105"/>
    </location>
</feature>
<comment type="caution">
    <text evidence="2">The sequence shown here is derived from an EMBL/GenBank/DDBJ whole genome shotgun (WGS) entry which is preliminary data.</text>
</comment>
<keyword evidence="3" id="KW-1185">Reference proteome</keyword>
<dbReference type="Proteomes" id="UP000609849">
    <property type="component" value="Unassembled WGS sequence"/>
</dbReference>
<protein>
    <submittedName>
        <fullName evidence="2">Uncharacterized protein</fullName>
    </submittedName>
</protein>
<feature type="transmembrane region" description="Helical" evidence="1">
    <location>
        <begin position="125"/>
        <end position="143"/>
    </location>
</feature>
<name>A0ABR7JRP3_9FIRM</name>
<evidence type="ECO:0000256" key="1">
    <source>
        <dbReference type="SAM" id="Phobius"/>
    </source>
</evidence>
<evidence type="ECO:0000313" key="3">
    <source>
        <dbReference type="Proteomes" id="UP000609849"/>
    </source>
</evidence>
<gene>
    <name evidence="2" type="ORF">H8923_12515</name>
</gene>
<feature type="transmembrane region" description="Helical" evidence="1">
    <location>
        <begin position="37"/>
        <end position="54"/>
    </location>
</feature>
<dbReference type="EMBL" id="JACRWE010000005">
    <property type="protein sequence ID" value="MBC5997590.1"/>
    <property type="molecule type" value="Genomic_DNA"/>
</dbReference>
<keyword evidence="1" id="KW-0812">Transmembrane</keyword>
<sequence>MLNSSLAYVILRVIPESTILMLSSFILLDLKLDKLKVLKYGFFHGIIVTLIRTLPINFGVHSLLSMIALGLILFKVSGKNFMEVVIAPCNIWIALALSEGIYYFIATKIININPEILTNYQTISGAVSTLPSLAILVMIIMIIKSMKKRMMKSF</sequence>
<dbReference type="RefSeq" id="WP_153971814.1">
    <property type="nucleotide sequence ID" value="NZ_JACRWE010000005.1"/>
</dbReference>
<keyword evidence="1" id="KW-1133">Transmembrane helix</keyword>
<accession>A0ABR7JRP3</accession>
<feature type="transmembrane region" description="Helical" evidence="1">
    <location>
        <begin position="6"/>
        <end position="30"/>
    </location>
</feature>